<dbReference type="SUPFAM" id="SSF53850">
    <property type="entry name" value="Periplasmic binding protein-like II"/>
    <property type="match status" value="1"/>
</dbReference>
<dbReference type="PANTHER" id="PTHR30419">
    <property type="entry name" value="HTH-TYPE TRANSCRIPTIONAL REGULATOR YBHD"/>
    <property type="match status" value="1"/>
</dbReference>
<keyword evidence="7" id="KW-1185">Reference proteome</keyword>
<sequence length="319" mass="36151">MEKAGKRSWLTVDVRQMQCLIEVARLKSFTKAADALYITQPSISKTIKGMEEELGVVLFDRVGKRVELTDAGQLIVAQAQQIVASFQNLTAELDDLRNLKRGHIRIGLPPMVGSSFFPRVIGQFHQRYPEITIQLFEDGAKKVESDVADGLLEVGVVVLPTVQEGLSSFPFVEEKLKLVVPTDHPLADRKRVELHELAEEGFVLFREDFTLHDRIIGECKKAGFQPRVIYESSQWDLISEMVAVGLGITLLPETICREIDEERVRILSLIHPVIPWKLGLVWREDRYLSFATREWIRFAQEVLSSPSSGSGEMRRSKKP</sequence>
<keyword evidence="2" id="KW-0805">Transcription regulation</keyword>
<dbReference type="GO" id="GO:0003700">
    <property type="term" value="F:DNA-binding transcription factor activity"/>
    <property type="evidence" value="ECO:0007669"/>
    <property type="project" value="InterPro"/>
</dbReference>
<dbReference type="PANTHER" id="PTHR30419:SF8">
    <property type="entry name" value="NITROGEN ASSIMILATION TRANSCRIPTIONAL ACTIVATOR-RELATED"/>
    <property type="match status" value="1"/>
</dbReference>
<dbReference type="CDD" id="cd08438">
    <property type="entry name" value="PBP2_CidR"/>
    <property type="match status" value="1"/>
</dbReference>
<proteinExistence type="inferred from homology"/>
<reference evidence="6 7" key="1">
    <citation type="submission" date="2019-08" db="EMBL/GenBank/DDBJ databases">
        <title>Genome sequencing of Paenibacillus faecis DSM 23593(T).</title>
        <authorList>
            <person name="Kook J.-K."/>
            <person name="Park S.-N."/>
            <person name="Lim Y.K."/>
        </authorList>
    </citation>
    <scope>NUCLEOTIDE SEQUENCE [LARGE SCALE GENOMIC DNA]</scope>
    <source>
        <strain evidence="6 7">DSM 23593</strain>
    </source>
</reference>
<organism evidence="6 7">
    <name type="scientific">Paenibacillus faecis</name>
    <dbReference type="NCBI Taxonomy" id="862114"/>
    <lineage>
        <taxon>Bacteria</taxon>
        <taxon>Bacillati</taxon>
        <taxon>Bacillota</taxon>
        <taxon>Bacilli</taxon>
        <taxon>Bacillales</taxon>
        <taxon>Paenibacillaceae</taxon>
        <taxon>Paenibacillus</taxon>
    </lineage>
</organism>
<dbReference type="Proteomes" id="UP000325218">
    <property type="component" value="Unassembled WGS sequence"/>
</dbReference>
<dbReference type="PROSITE" id="PS50931">
    <property type="entry name" value="HTH_LYSR"/>
    <property type="match status" value="1"/>
</dbReference>
<dbReference type="Pfam" id="PF03466">
    <property type="entry name" value="LysR_substrate"/>
    <property type="match status" value="1"/>
</dbReference>
<dbReference type="GO" id="GO:0005829">
    <property type="term" value="C:cytosol"/>
    <property type="evidence" value="ECO:0007669"/>
    <property type="project" value="TreeGrafter"/>
</dbReference>
<evidence type="ECO:0000259" key="5">
    <source>
        <dbReference type="PROSITE" id="PS50931"/>
    </source>
</evidence>
<evidence type="ECO:0000313" key="7">
    <source>
        <dbReference type="Proteomes" id="UP000325218"/>
    </source>
</evidence>
<dbReference type="GO" id="GO:0003677">
    <property type="term" value="F:DNA binding"/>
    <property type="evidence" value="ECO:0007669"/>
    <property type="project" value="UniProtKB-KW"/>
</dbReference>
<dbReference type="AlphaFoldDB" id="A0A5D0CRZ3"/>
<dbReference type="Gene3D" id="3.40.190.290">
    <property type="match status" value="1"/>
</dbReference>
<accession>A0A5D0CRZ3</accession>
<gene>
    <name evidence="6" type="ORF">FRY98_14695</name>
</gene>
<keyword evidence="4" id="KW-0804">Transcription</keyword>
<dbReference type="InterPro" id="IPR000847">
    <property type="entry name" value="LysR_HTH_N"/>
</dbReference>
<feature type="domain" description="HTH lysR-type" evidence="5">
    <location>
        <begin position="12"/>
        <end position="69"/>
    </location>
</feature>
<dbReference type="InterPro" id="IPR036388">
    <property type="entry name" value="WH-like_DNA-bd_sf"/>
</dbReference>
<dbReference type="FunFam" id="1.10.10.10:FF:000001">
    <property type="entry name" value="LysR family transcriptional regulator"/>
    <property type="match status" value="1"/>
</dbReference>
<evidence type="ECO:0000256" key="2">
    <source>
        <dbReference type="ARBA" id="ARBA00023015"/>
    </source>
</evidence>
<evidence type="ECO:0000256" key="3">
    <source>
        <dbReference type="ARBA" id="ARBA00023125"/>
    </source>
</evidence>
<evidence type="ECO:0000313" key="6">
    <source>
        <dbReference type="EMBL" id="TYA12593.1"/>
    </source>
</evidence>
<dbReference type="InterPro" id="IPR050950">
    <property type="entry name" value="HTH-type_LysR_regulators"/>
</dbReference>
<keyword evidence="3" id="KW-0238">DNA-binding</keyword>
<protein>
    <submittedName>
        <fullName evidence="6">LysR family transcriptional regulator</fullName>
    </submittedName>
</protein>
<name>A0A5D0CRZ3_9BACL</name>
<dbReference type="NCBIfam" id="NF047520">
    <property type="entry name" value="trans_act_CidR"/>
    <property type="match status" value="1"/>
</dbReference>
<dbReference type="PRINTS" id="PR00039">
    <property type="entry name" value="HTHLYSR"/>
</dbReference>
<dbReference type="Pfam" id="PF00126">
    <property type="entry name" value="HTH_1"/>
    <property type="match status" value="1"/>
</dbReference>
<dbReference type="Gene3D" id="1.10.10.10">
    <property type="entry name" value="Winged helix-like DNA-binding domain superfamily/Winged helix DNA-binding domain"/>
    <property type="match status" value="1"/>
</dbReference>
<dbReference type="SUPFAM" id="SSF46785">
    <property type="entry name" value="Winged helix' DNA-binding domain"/>
    <property type="match status" value="1"/>
</dbReference>
<dbReference type="OrthoDB" id="9803735at2"/>
<evidence type="ECO:0000256" key="1">
    <source>
        <dbReference type="ARBA" id="ARBA00009437"/>
    </source>
</evidence>
<comment type="similarity">
    <text evidence="1">Belongs to the LysR transcriptional regulatory family.</text>
</comment>
<dbReference type="InterPro" id="IPR005119">
    <property type="entry name" value="LysR_subst-bd"/>
</dbReference>
<dbReference type="InterPro" id="IPR036390">
    <property type="entry name" value="WH_DNA-bd_sf"/>
</dbReference>
<dbReference type="EMBL" id="VSDO01000003">
    <property type="protein sequence ID" value="TYA12593.1"/>
    <property type="molecule type" value="Genomic_DNA"/>
</dbReference>
<evidence type="ECO:0000256" key="4">
    <source>
        <dbReference type="ARBA" id="ARBA00023163"/>
    </source>
</evidence>
<comment type="caution">
    <text evidence="6">The sequence shown here is derived from an EMBL/GenBank/DDBJ whole genome shotgun (WGS) entry which is preliminary data.</text>
</comment>